<name>A0A8H3CL42_9AGAM</name>
<sequence>MKDIVLNSEPSYRLLSLYPIAESSVTSLNSSIGDIATATIRTPLTPGFMSLRRRGDIKINGFYDSSGPVCDFIDDFRSGTIVDVIGSVGGLFALLQAMHVLLFGRPLLWGLAGVKAMTPFGLLGTFGSGGFKRRLQKECHATSTEGGADTIKIVKFLRDFVIEFGPADLDPEPHLAAAHRPINPASKVVSLEGDLTENQIPLMQYQPGLLVSQVENGVDHEQLPTNNDGVRDLI</sequence>
<dbReference type="EMBL" id="CAJMWT010004437">
    <property type="protein sequence ID" value="CAE6490294.1"/>
    <property type="molecule type" value="Genomic_DNA"/>
</dbReference>
<evidence type="ECO:0000313" key="2">
    <source>
        <dbReference type="EMBL" id="CAE6490294.1"/>
    </source>
</evidence>
<proteinExistence type="predicted"/>
<comment type="caution">
    <text evidence="2">The sequence shown here is derived from an EMBL/GenBank/DDBJ whole genome shotgun (WGS) entry which is preliminary data.</text>
</comment>
<organism evidence="2 3">
    <name type="scientific">Rhizoctonia solani</name>
    <dbReference type="NCBI Taxonomy" id="456999"/>
    <lineage>
        <taxon>Eukaryota</taxon>
        <taxon>Fungi</taxon>
        <taxon>Dikarya</taxon>
        <taxon>Basidiomycota</taxon>
        <taxon>Agaricomycotina</taxon>
        <taxon>Agaricomycetes</taxon>
        <taxon>Cantharellales</taxon>
        <taxon>Ceratobasidiaceae</taxon>
        <taxon>Rhizoctonia</taxon>
    </lineage>
</organism>
<dbReference type="AlphaFoldDB" id="A0A8H3CL42"/>
<protein>
    <submittedName>
        <fullName evidence="2">Uncharacterized protein</fullName>
    </submittedName>
</protein>
<keyword evidence="1" id="KW-0812">Transmembrane</keyword>
<evidence type="ECO:0000313" key="3">
    <source>
        <dbReference type="Proteomes" id="UP000663843"/>
    </source>
</evidence>
<feature type="transmembrane region" description="Helical" evidence="1">
    <location>
        <begin position="81"/>
        <end position="101"/>
    </location>
</feature>
<feature type="transmembrane region" description="Helical" evidence="1">
    <location>
        <begin position="107"/>
        <end position="127"/>
    </location>
</feature>
<gene>
    <name evidence="2" type="ORF">RDB_LOCUS128553</name>
</gene>
<keyword evidence="1" id="KW-1133">Transmembrane helix</keyword>
<accession>A0A8H3CL42</accession>
<dbReference type="Proteomes" id="UP000663843">
    <property type="component" value="Unassembled WGS sequence"/>
</dbReference>
<reference evidence="2" key="1">
    <citation type="submission" date="2021-01" db="EMBL/GenBank/DDBJ databases">
        <authorList>
            <person name="Kaushik A."/>
        </authorList>
    </citation>
    <scope>NUCLEOTIDE SEQUENCE</scope>
    <source>
        <strain evidence="2">AG2-2IIIB</strain>
    </source>
</reference>
<keyword evidence="1" id="KW-0472">Membrane</keyword>
<evidence type="ECO:0000256" key="1">
    <source>
        <dbReference type="SAM" id="Phobius"/>
    </source>
</evidence>